<gene>
    <name evidence="2" type="ORF">Rcae01_00239</name>
</gene>
<dbReference type="EMBL" id="BAABRO010000001">
    <property type="protein sequence ID" value="GAA5504800.1"/>
    <property type="molecule type" value="Genomic_DNA"/>
</dbReference>
<feature type="transmembrane region" description="Helical" evidence="1">
    <location>
        <begin position="35"/>
        <end position="58"/>
    </location>
</feature>
<evidence type="ECO:0000256" key="1">
    <source>
        <dbReference type="SAM" id="Phobius"/>
    </source>
</evidence>
<organism evidence="2 3">
    <name type="scientific">Novipirellula caenicola</name>
    <dbReference type="NCBI Taxonomy" id="1536901"/>
    <lineage>
        <taxon>Bacteria</taxon>
        <taxon>Pseudomonadati</taxon>
        <taxon>Planctomycetota</taxon>
        <taxon>Planctomycetia</taxon>
        <taxon>Pirellulales</taxon>
        <taxon>Pirellulaceae</taxon>
        <taxon>Novipirellula</taxon>
    </lineage>
</organism>
<feature type="transmembrane region" description="Helical" evidence="1">
    <location>
        <begin position="162"/>
        <end position="181"/>
    </location>
</feature>
<sequence length="220" mass="25086">MTAAEVPQGQVRDYALLLGVEPEYAMDPPTYRWLWRWYACGVAILSIAGLITSTLSLVIKRRITVDQYRIVFVSVTVILGIVSGAPISIVVGDFLFTWPVALFALFALAIQQSELGRFAGSELGDSFQRTRRTSKLSFAIFLLACVAYFVACRQMSLVTEWSFLWGFWAAAPVLVATRYWQNRNGWRSRLTEWLMMQIAFGLYFGSTAWLLDYRYDLVWS</sequence>
<name>A0ABP9VKI8_9BACT</name>
<protein>
    <recommendedName>
        <fullName evidence="4">Prenyltransferase</fullName>
    </recommendedName>
</protein>
<evidence type="ECO:0000313" key="3">
    <source>
        <dbReference type="Proteomes" id="UP001416858"/>
    </source>
</evidence>
<comment type="caution">
    <text evidence="2">The sequence shown here is derived from an EMBL/GenBank/DDBJ whole genome shotgun (WGS) entry which is preliminary data.</text>
</comment>
<evidence type="ECO:0000313" key="2">
    <source>
        <dbReference type="EMBL" id="GAA5504800.1"/>
    </source>
</evidence>
<reference evidence="2 3" key="1">
    <citation type="submission" date="2024-02" db="EMBL/GenBank/DDBJ databases">
        <title>Rhodopirellula caenicola NBRC 110016.</title>
        <authorList>
            <person name="Ichikawa N."/>
            <person name="Katano-Makiyama Y."/>
            <person name="Hidaka K."/>
        </authorList>
    </citation>
    <scope>NUCLEOTIDE SEQUENCE [LARGE SCALE GENOMIC DNA]</scope>
    <source>
        <strain evidence="2 3">NBRC 110016</strain>
    </source>
</reference>
<proteinExistence type="predicted"/>
<keyword evidence="1" id="KW-1133">Transmembrane helix</keyword>
<feature type="transmembrane region" description="Helical" evidence="1">
    <location>
        <begin position="136"/>
        <end position="156"/>
    </location>
</feature>
<feature type="transmembrane region" description="Helical" evidence="1">
    <location>
        <begin position="193"/>
        <end position="211"/>
    </location>
</feature>
<feature type="transmembrane region" description="Helical" evidence="1">
    <location>
        <begin position="95"/>
        <end position="115"/>
    </location>
</feature>
<keyword evidence="1" id="KW-0472">Membrane</keyword>
<evidence type="ECO:0008006" key="4">
    <source>
        <dbReference type="Google" id="ProtNLM"/>
    </source>
</evidence>
<accession>A0ABP9VKI8</accession>
<keyword evidence="1" id="KW-0812">Transmembrane</keyword>
<feature type="transmembrane region" description="Helical" evidence="1">
    <location>
        <begin position="70"/>
        <end position="89"/>
    </location>
</feature>
<keyword evidence="3" id="KW-1185">Reference proteome</keyword>
<dbReference type="Proteomes" id="UP001416858">
    <property type="component" value="Unassembled WGS sequence"/>
</dbReference>